<reference evidence="9 10" key="1">
    <citation type="submission" date="2013-12" db="EMBL/GenBank/DDBJ databases">
        <title>Draft genome of the parsitic nematode Ancylostoma duodenale.</title>
        <authorList>
            <person name="Mitreva M."/>
        </authorList>
    </citation>
    <scope>NUCLEOTIDE SEQUENCE [LARGE SCALE GENOMIC DNA]</scope>
    <source>
        <strain evidence="9 10">Zhejiang</strain>
    </source>
</reference>
<dbReference type="Proteomes" id="UP000054047">
    <property type="component" value="Unassembled WGS sequence"/>
</dbReference>
<dbReference type="GO" id="GO:0042302">
    <property type="term" value="F:structural constituent of cuticle"/>
    <property type="evidence" value="ECO:0007669"/>
    <property type="project" value="UniProtKB-KW"/>
</dbReference>
<evidence type="ECO:0000259" key="8">
    <source>
        <dbReference type="PROSITE" id="PS51034"/>
    </source>
</evidence>
<evidence type="ECO:0000256" key="2">
    <source>
        <dbReference type="ARBA" id="ARBA00022460"/>
    </source>
</evidence>
<dbReference type="AlphaFoldDB" id="A0A0C2CY34"/>
<accession>A0A0C2CY34</accession>
<protein>
    <submittedName>
        <fullName evidence="9">Zona pellucida-like domain protein</fullName>
    </submittedName>
</protein>
<comment type="subcellular location">
    <subcellularLocation>
        <location evidence="1">Cell membrane</location>
        <topology evidence="1">Single-pass type I membrane protein</topology>
    </subcellularLocation>
</comment>
<dbReference type="PANTHER" id="PTHR22907">
    <property type="entry name" value="GH04558P"/>
    <property type="match status" value="1"/>
</dbReference>
<sequence>MTRGDDDDLVTPCRGERSPLIRVFISQPQSVRSSLIAMKTKLIMIICTALPLSVQDIVGIPTIKCSPEGVRAYVNLSDSFTGHIYLKGHYGREGCHRDFQKSPVSMDPSGSHMADAEFRFDACPMRRKRQINPRGLIMSGVMVVAHHSTLLTYRDRAYRVECYYREDNNVVQTEMRVNSHPPSPLASDPIPLPSCQYKVEMAGNSSSHDVSPAIVTIGDSVVHVWTCGEPVHAHIYCMQVHSCVADDGGREKVTVVDADGCSSDSELLSGLTYPTPLRAFARSRVFKFADKSDINFACQIRLMMKQDAVNGTCPVPNCSGRRRRSAAFTPLTRSSVFDVVAPSMTVLERRRTEISEAKQGTARELQFFATTGYVRQNDLFRADLPSVDYSTGDLFDVI</sequence>
<gene>
    <name evidence="9" type="ORF">ANCDUO_07786</name>
</gene>
<dbReference type="SMART" id="SM00241">
    <property type="entry name" value="ZP"/>
    <property type="match status" value="1"/>
</dbReference>
<dbReference type="InterPro" id="IPR057475">
    <property type="entry name" value="CUT_C"/>
</dbReference>
<name>A0A0C2CY34_9BILA</name>
<dbReference type="InterPro" id="IPR001507">
    <property type="entry name" value="ZP_dom"/>
</dbReference>
<evidence type="ECO:0000313" key="10">
    <source>
        <dbReference type="Proteomes" id="UP000054047"/>
    </source>
</evidence>
<dbReference type="PROSITE" id="PS51034">
    <property type="entry name" value="ZP_2"/>
    <property type="match status" value="1"/>
</dbReference>
<dbReference type="Pfam" id="PF25301">
    <property type="entry name" value="CUT_C"/>
    <property type="match status" value="1"/>
</dbReference>
<dbReference type="PANTHER" id="PTHR22907:SF15">
    <property type="entry name" value="ZP DOMAIN-CONTAINING PROTEIN"/>
    <property type="match status" value="1"/>
</dbReference>
<evidence type="ECO:0000256" key="4">
    <source>
        <dbReference type="ARBA" id="ARBA00022692"/>
    </source>
</evidence>
<dbReference type="EMBL" id="KN729717">
    <property type="protein sequence ID" value="KIH61933.1"/>
    <property type="molecule type" value="Genomic_DNA"/>
</dbReference>
<dbReference type="InterPro" id="IPR056953">
    <property type="entry name" value="CUT_N"/>
</dbReference>
<dbReference type="OrthoDB" id="6139674at2759"/>
<evidence type="ECO:0000256" key="7">
    <source>
        <dbReference type="ARBA" id="ARBA00023136"/>
    </source>
</evidence>
<evidence type="ECO:0000256" key="3">
    <source>
        <dbReference type="ARBA" id="ARBA00022475"/>
    </source>
</evidence>
<keyword evidence="7" id="KW-0472">Membrane</keyword>
<evidence type="ECO:0000256" key="1">
    <source>
        <dbReference type="ARBA" id="ARBA00004251"/>
    </source>
</evidence>
<evidence type="ECO:0000256" key="6">
    <source>
        <dbReference type="ARBA" id="ARBA00022989"/>
    </source>
</evidence>
<keyword evidence="6" id="KW-1133">Transmembrane helix</keyword>
<proteinExistence type="predicted"/>
<keyword evidence="3" id="KW-1003">Cell membrane</keyword>
<keyword evidence="5" id="KW-0732">Signal</keyword>
<organism evidence="9 10">
    <name type="scientific">Ancylostoma duodenale</name>
    <dbReference type="NCBI Taxonomy" id="51022"/>
    <lineage>
        <taxon>Eukaryota</taxon>
        <taxon>Metazoa</taxon>
        <taxon>Ecdysozoa</taxon>
        <taxon>Nematoda</taxon>
        <taxon>Chromadorea</taxon>
        <taxon>Rhabditida</taxon>
        <taxon>Rhabditina</taxon>
        <taxon>Rhabditomorpha</taxon>
        <taxon>Strongyloidea</taxon>
        <taxon>Ancylostomatidae</taxon>
        <taxon>Ancylostomatinae</taxon>
        <taxon>Ancylostoma</taxon>
    </lineage>
</organism>
<keyword evidence="4" id="KW-0812">Transmembrane</keyword>
<dbReference type="Pfam" id="PF25057">
    <property type="entry name" value="CUT_N"/>
    <property type="match status" value="1"/>
</dbReference>
<keyword evidence="2" id="KW-0193">Cuticle</keyword>
<feature type="domain" description="ZP" evidence="8">
    <location>
        <begin position="64"/>
        <end position="325"/>
    </location>
</feature>
<evidence type="ECO:0000256" key="5">
    <source>
        <dbReference type="ARBA" id="ARBA00022729"/>
    </source>
</evidence>
<dbReference type="InterPro" id="IPR051962">
    <property type="entry name" value="Cuticlin"/>
</dbReference>
<evidence type="ECO:0000313" key="9">
    <source>
        <dbReference type="EMBL" id="KIH61933.1"/>
    </source>
</evidence>
<keyword evidence="10" id="KW-1185">Reference proteome</keyword>
<dbReference type="GO" id="GO:0005886">
    <property type="term" value="C:plasma membrane"/>
    <property type="evidence" value="ECO:0007669"/>
    <property type="project" value="UniProtKB-SubCell"/>
</dbReference>